<dbReference type="OrthoDB" id="10249237at2759"/>
<dbReference type="PANTHER" id="PTHR34090">
    <property type="entry name" value="39S RIBOSOMAL PROTEIN L52, MITOCHONDRIAL"/>
    <property type="match status" value="1"/>
</dbReference>
<feature type="region of interest" description="Disordered" evidence="9">
    <location>
        <begin position="37"/>
        <end position="61"/>
    </location>
</feature>
<comment type="caution">
    <text evidence="10">The sequence shown here is derived from an EMBL/GenBank/DDBJ whole genome shotgun (WGS) entry which is preliminary data.</text>
</comment>
<keyword evidence="3" id="KW-0809">Transit peptide</keyword>
<evidence type="ECO:0000256" key="9">
    <source>
        <dbReference type="SAM" id="MobiDB-lite"/>
    </source>
</evidence>
<evidence type="ECO:0000256" key="8">
    <source>
        <dbReference type="ARBA" id="ARBA00035425"/>
    </source>
</evidence>
<dbReference type="AlphaFoldDB" id="A0A814BBX3"/>
<evidence type="ECO:0000256" key="4">
    <source>
        <dbReference type="ARBA" id="ARBA00022980"/>
    </source>
</evidence>
<evidence type="ECO:0000256" key="6">
    <source>
        <dbReference type="ARBA" id="ARBA00023274"/>
    </source>
</evidence>
<dbReference type="GO" id="GO:0003735">
    <property type="term" value="F:structural constituent of ribosome"/>
    <property type="evidence" value="ECO:0007669"/>
    <property type="project" value="InterPro"/>
</dbReference>
<organism evidence="10 13">
    <name type="scientific">Adineta ricciae</name>
    <name type="common">Rotifer</name>
    <dbReference type="NCBI Taxonomy" id="249248"/>
    <lineage>
        <taxon>Eukaryota</taxon>
        <taxon>Metazoa</taxon>
        <taxon>Spiralia</taxon>
        <taxon>Gnathifera</taxon>
        <taxon>Rotifera</taxon>
        <taxon>Eurotatoria</taxon>
        <taxon>Bdelloidea</taxon>
        <taxon>Adinetida</taxon>
        <taxon>Adinetidae</taxon>
        <taxon>Adineta</taxon>
    </lineage>
</organism>
<name>A0A814BBX3_ADIRI</name>
<evidence type="ECO:0000256" key="7">
    <source>
        <dbReference type="ARBA" id="ARBA00035181"/>
    </source>
</evidence>
<dbReference type="EMBL" id="CAJNOJ010000039">
    <property type="protein sequence ID" value="CAF0926357.1"/>
    <property type="molecule type" value="Genomic_DNA"/>
</dbReference>
<dbReference type="GO" id="GO:0005762">
    <property type="term" value="C:mitochondrial large ribosomal subunit"/>
    <property type="evidence" value="ECO:0007669"/>
    <property type="project" value="InterPro"/>
</dbReference>
<dbReference type="EMBL" id="CAJNOR010011002">
    <property type="protein sequence ID" value="CAF1658354.1"/>
    <property type="molecule type" value="Genomic_DNA"/>
</dbReference>
<evidence type="ECO:0000256" key="1">
    <source>
        <dbReference type="ARBA" id="ARBA00004173"/>
    </source>
</evidence>
<evidence type="ECO:0000256" key="3">
    <source>
        <dbReference type="ARBA" id="ARBA00022946"/>
    </source>
</evidence>
<protein>
    <recommendedName>
        <fullName evidence="7">Large ribosomal subunit protein mL52</fullName>
    </recommendedName>
    <alternativeName>
        <fullName evidence="8">39S ribosomal protein L52, mitochondrial</fullName>
    </alternativeName>
</protein>
<evidence type="ECO:0000313" key="10">
    <source>
        <dbReference type="EMBL" id="CAF0926357.1"/>
    </source>
</evidence>
<dbReference type="GO" id="GO:0032543">
    <property type="term" value="P:mitochondrial translation"/>
    <property type="evidence" value="ECO:0007669"/>
    <property type="project" value="InterPro"/>
</dbReference>
<evidence type="ECO:0000256" key="2">
    <source>
        <dbReference type="ARBA" id="ARBA00007232"/>
    </source>
</evidence>
<comment type="similarity">
    <text evidence="2">Belongs to the mitochondrion-specific ribosomal protein mL52 family.</text>
</comment>
<evidence type="ECO:0000313" key="12">
    <source>
        <dbReference type="Proteomes" id="UP000663828"/>
    </source>
</evidence>
<dbReference type="Pfam" id="PF18699">
    <property type="entry name" value="MRPL52"/>
    <property type="match status" value="1"/>
</dbReference>
<dbReference type="InterPro" id="IPR034596">
    <property type="entry name" value="Ribosomal_mL52"/>
</dbReference>
<gene>
    <name evidence="10" type="ORF">EDS130_LOCUS11052</name>
    <name evidence="11" type="ORF">XAT740_LOCUS56351</name>
</gene>
<comment type="subcellular location">
    <subcellularLocation>
        <location evidence="1">Mitochondrion</location>
    </subcellularLocation>
</comment>
<keyword evidence="12" id="KW-1185">Reference proteome</keyword>
<accession>A0A814BBX3</accession>
<evidence type="ECO:0000313" key="13">
    <source>
        <dbReference type="Proteomes" id="UP000663852"/>
    </source>
</evidence>
<keyword evidence="4" id="KW-0689">Ribosomal protein</keyword>
<keyword evidence="6" id="KW-0687">Ribonucleoprotein</keyword>
<feature type="compositionally biased region" description="Basic and acidic residues" evidence="9">
    <location>
        <begin position="37"/>
        <end position="46"/>
    </location>
</feature>
<dbReference type="PANTHER" id="PTHR34090:SF1">
    <property type="entry name" value="LARGE RIBOSOMAL SUBUNIT PROTEIN ML52"/>
    <property type="match status" value="1"/>
</dbReference>
<dbReference type="Proteomes" id="UP000663852">
    <property type="component" value="Unassembled WGS sequence"/>
</dbReference>
<sequence length="214" mass="24780">MLSRCSLNVTRAFSKHFLNTQWKRSDPNRYWRVQHNLPKDDEEHGPLADLPDYSYLNGEPSHLSPAQRKKYDFNASVVRRIHELDAELAEAKRLYADKISSTVTDYNKTAQIANRLKTTSSSTKVSARATKEQRQAISSISSPNEYSFQPNLLNALREKATYNEAFEEVVDPVGAIVPNKLMSIERPPYKRTGERRRFHKVFKIRAPNLRMFPR</sequence>
<evidence type="ECO:0000256" key="5">
    <source>
        <dbReference type="ARBA" id="ARBA00023128"/>
    </source>
</evidence>
<keyword evidence="5" id="KW-0496">Mitochondrion</keyword>
<dbReference type="Proteomes" id="UP000663828">
    <property type="component" value="Unassembled WGS sequence"/>
</dbReference>
<proteinExistence type="inferred from homology"/>
<evidence type="ECO:0000313" key="11">
    <source>
        <dbReference type="EMBL" id="CAF1658354.1"/>
    </source>
</evidence>
<reference evidence="10" key="1">
    <citation type="submission" date="2021-02" db="EMBL/GenBank/DDBJ databases">
        <authorList>
            <person name="Nowell W R."/>
        </authorList>
    </citation>
    <scope>NUCLEOTIDE SEQUENCE</scope>
</reference>